<dbReference type="InterPro" id="IPR007497">
    <property type="entry name" value="SIMPL/DUF541"/>
</dbReference>
<dbReference type="Pfam" id="PF04402">
    <property type="entry name" value="SIMPL"/>
    <property type="match status" value="1"/>
</dbReference>
<dbReference type="OrthoDB" id="3724496at2"/>
<dbReference type="RefSeq" id="WP_077686892.1">
    <property type="nucleotide sequence ID" value="NZ_CP019606.1"/>
</dbReference>
<dbReference type="STRING" id="1332264.BW730_14620"/>
<dbReference type="Gene3D" id="3.30.110.170">
    <property type="entry name" value="Protein of unknown function (DUF541), domain 1"/>
    <property type="match status" value="1"/>
</dbReference>
<protein>
    <recommendedName>
        <fullName evidence="3">SIMPL domain-containing protein</fullName>
    </recommendedName>
</protein>
<dbReference type="PANTHER" id="PTHR34387">
    <property type="entry name" value="SLR1258 PROTEIN"/>
    <property type="match status" value="1"/>
</dbReference>
<dbReference type="Proteomes" id="UP000188145">
    <property type="component" value="Chromosome"/>
</dbReference>
<dbReference type="InterPro" id="IPR052022">
    <property type="entry name" value="26kDa_periplasmic_antigen"/>
</dbReference>
<dbReference type="Gene3D" id="3.30.70.2970">
    <property type="entry name" value="Protein of unknown function (DUF541), domain 2"/>
    <property type="match status" value="1"/>
</dbReference>
<sequence length="214" mass="22652">MDISVVGTTSVTLPAECVVITLSLSFTGPDRDTVARDTAQLAERVKAELDAVVADDGGSEARLSALRTWTNIPYDNEGKPGQPQHVSQVRGSVTIKDLTRVGPFLGSLATTEGVQVEGLNWKLFEATMLKLQPEVLAGAFADASRRAQWIAEAAGRSVLEVSSIEDNGAPTYGFARGKMAMAMADGAPSFDLDPEDVEVTATLGVKFAARRPGE</sequence>
<proteinExistence type="predicted"/>
<dbReference type="PANTHER" id="PTHR34387:SF2">
    <property type="entry name" value="SLR1258 PROTEIN"/>
    <property type="match status" value="1"/>
</dbReference>
<dbReference type="GO" id="GO:0006974">
    <property type="term" value="P:DNA damage response"/>
    <property type="evidence" value="ECO:0007669"/>
    <property type="project" value="TreeGrafter"/>
</dbReference>
<dbReference type="KEGG" id="tes:BW730_14620"/>
<organism evidence="1 2">
    <name type="scientific">Tessaracoccus aquimaris</name>
    <dbReference type="NCBI Taxonomy" id="1332264"/>
    <lineage>
        <taxon>Bacteria</taxon>
        <taxon>Bacillati</taxon>
        <taxon>Actinomycetota</taxon>
        <taxon>Actinomycetes</taxon>
        <taxon>Propionibacteriales</taxon>
        <taxon>Propionibacteriaceae</taxon>
        <taxon>Tessaracoccus</taxon>
    </lineage>
</organism>
<keyword evidence="2" id="KW-1185">Reference proteome</keyword>
<dbReference type="AlphaFoldDB" id="A0A1Q2CRA0"/>
<reference evidence="2" key="1">
    <citation type="submission" date="2017-02" db="EMBL/GenBank/DDBJ databases">
        <title>Tessaracoccus aquaemaris sp. nov., isolated from the intestine of a Korean rockfish, Sebastes schlegelii, in a marine aquaculture pond.</title>
        <authorList>
            <person name="Tak E.J."/>
            <person name="Bae J.-W."/>
        </authorList>
    </citation>
    <scope>NUCLEOTIDE SEQUENCE [LARGE SCALE GENOMIC DNA]</scope>
    <source>
        <strain evidence="2">NSG39</strain>
    </source>
</reference>
<gene>
    <name evidence="1" type="ORF">BW730_14620</name>
</gene>
<dbReference type="EMBL" id="CP019606">
    <property type="protein sequence ID" value="AQP48550.1"/>
    <property type="molecule type" value="Genomic_DNA"/>
</dbReference>
<evidence type="ECO:0000313" key="1">
    <source>
        <dbReference type="EMBL" id="AQP48550.1"/>
    </source>
</evidence>
<name>A0A1Q2CRA0_9ACTN</name>
<accession>A0A1Q2CRA0</accession>
<evidence type="ECO:0008006" key="3">
    <source>
        <dbReference type="Google" id="ProtNLM"/>
    </source>
</evidence>
<evidence type="ECO:0000313" key="2">
    <source>
        <dbReference type="Proteomes" id="UP000188145"/>
    </source>
</evidence>